<dbReference type="Gene3D" id="2.10.109.10">
    <property type="entry name" value="Umud Fragment, subunit A"/>
    <property type="match status" value="1"/>
</dbReference>
<keyword evidence="3" id="KW-1185">Reference proteome</keyword>
<dbReference type="GO" id="GO:0004252">
    <property type="term" value="F:serine-type endopeptidase activity"/>
    <property type="evidence" value="ECO:0007669"/>
    <property type="project" value="InterPro"/>
</dbReference>
<dbReference type="Pfam" id="PF10502">
    <property type="entry name" value="Peptidase_S26"/>
    <property type="match status" value="1"/>
</dbReference>
<dbReference type="SUPFAM" id="SSF51306">
    <property type="entry name" value="LexA/Signal peptidase"/>
    <property type="match status" value="1"/>
</dbReference>
<protein>
    <recommendedName>
        <fullName evidence="1">Peptidase S26 domain-containing protein</fullName>
    </recommendedName>
</protein>
<dbReference type="AlphaFoldDB" id="A0A2V1H287"/>
<feature type="domain" description="Peptidase S26" evidence="1">
    <location>
        <begin position="1"/>
        <end position="31"/>
    </location>
</feature>
<sequence>MLGDNRNNSLDSRSFGWVDAQLVKGKAKQIWFNFQKSDRNQAL</sequence>
<dbReference type="CDD" id="cd06530">
    <property type="entry name" value="S26_SPase_I"/>
    <property type="match status" value="1"/>
</dbReference>
<accession>A0A2V1H287</accession>
<evidence type="ECO:0000313" key="3">
    <source>
        <dbReference type="Proteomes" id="UP000244906"/>
    </source>
</evidence>
<gene>
    <name evidence="2" type="ORF">DC094_12290</name>
</gene>
<organism evidence="2 3">
    <name type="scientific">Pelagibaculum spongiae</name>
    <dbReference type="NCBI Taxonomy" id="2080658"/>
    <lineage>
        <taxon>Bacteria</taxon>
        <taxon>Pseudomonadati</taxon>
        <taxon>Pseudomonadota</taxon>
        <taxon>Gammaproteobacteria</taxon>
        <taxon>Oceanospirillales</taxon>
        <taxon>Pelagibaculum</taxon>
    </lineage>
</organism>
<evidence type="ECO:0000313" key="2">
    <source>
        <dbReference type="EMBL" id="PVZ69016.1"/>
    </source>
</evidence>
<comment type="caution">
    <text evidence="2">The sequence shown here is derived from an EMBL/GenBank/DDBJ whole genome shotgun (WGS) entry which is preliminary data.</text>
</comment>
<dbReference type="OrthoDB" id="9815782at2"/>
<dbReference type="InterPro" id="IPR019533">
    <property type="entry name" value="Peptidase_S26"/>
</dbReference>
<dbReference type="InterPro" id="IPR036286">
    <property type="entry name" value="LexA/Signal_pep-like_sf"/>
</dbReference>
<dbReference type="EMBL" id="QDDL01000004">
    <property type="protein sequence ID" value="PVZ69016.1"/>
    <property type="molecule type" value="Genomic_DNA"/>
</dbReference>
<reference evidence="2 3" key="1">
    <citation type="submission" date="2018-04" db="EMBL/GenBank/DDBJ databases">
        <title>Thalassorhabdus spongiae gen. nov., sp. nov., isolated from a marine sponge in South-West Iceland.</title>
        <authorList>
            <person name="Knobloch S."/>
            <person name="Daussin A."/>
            <person name="Johannsson R."/>
            <person name="Marteinsson V.T."/>
        </authorList>
    </citation>
    <scope>NUCLEOTIDE SEQUENCE [LARGE SCALE GENOMIC DNA]</scope>
    <source>
        <strain evidence="2 3">Hp12</strain>
    </source>
</reference>
<name>A0A2V1H287_9GAMM</name>
<dbReference type="Proteomes" id="UP000244906">
    <property type="component" value="Unassembled WGS sequence"/>
</dbReference>
<evidence type="ECO:0000259" key="1">
    <source>
        <dbReference type="Pfam" id="PF10502"/>
    </source>
</evidence>
<proteinExistence type="predicted"/>
<dbReference type="GO" id="GO:0006465">
    <property type="term" value="P:signal peptide processing"/>
    <property type="evidence" value="ECO:0007669"/>
    <property type="project" value="InterPro"/>
</dbReference>